<keyword evidence="2" id="KW-1185">Reference proteome</keyword>
<proteinExistence type="predicted"/>
<dbReference type="Proteomes" id="UP000004110">
    <property type="component" value="Unassembled WGS sequence"/>
</dbReference>
<organism evidence="1 2">
    <name type="scientific">Bacteroides uniformis (strain ATCC 8492 / DSM 6597 / CCUG 4942 / CIP 103695 / JCM 5828 / KCTC 5204 / NCTC 13054 / VPI 0061)</name>
    <dbReference type="NCBI Taxonomy" id="411479"/>
    <lineage>
        <taxon>Bacteria</taxon>
        <taxon>Pseudomonadati</taxon>
        <taxon>Bacteroidota</taxon>
        <taxon>Bacteroidia</taxon>
        <taxon>Bacteroidales</taxon>
        <taxon>Bacteroidaceae</taxon>
        <taxon>Bacteroides</taxon>
    </lineage>
</organism>
<evidence type="ECO:0000313" key="2">
    <source>
        <dbReference type="Proteomes" id="UP000004110"/>
    </source>
</evidence>
<comment type="caution">
    <text evidence="1">The sequence shown here is derived from an EMBL/GenBank/DDBJ whole genome shotgun (WGS) entry which is preliminary data.</text>
</comment>
<protein>
    <recommendedName>
        <fullName evidence="3">Transposase</fullName>
    </recommendedName>
</protein>
<evidence type="ECO:0000313" key="1">
    <source>
        <dbReference type="EMBL" id="EDO54173.1"/>
    </source>
</evidence>
<sequence length="37" mass="4247">MHKRLLLYPNELNKSQKKAEIKSKQFLGLSKSGCKVT</sequence>
<gene>
    <name evidence="1" type="ORF">BACUNI_02180</name>
</gene>
<dbReference type="AlphaFoldDB" id="A0ABC9NBQ1"/>
<dbReference type="EMBL" id="AAYH02000043">
    <property type="protein sequence ID" value="EDO54173.1"/>
    <property type="molecule type" value="Genomic_DNA"/>
</dbReference>
<reference evidence="1" key="2">
    <citation type="submission" date="2013-11" db="EMBL/GenBank/DDBJ databases">
        <title>Draft genome sequence of Bacteroides uniformis (ATCC 8492).</title>
        <authorList>
            <person name="Sudarsanam P."/>
            <person name="Ley R."/>
            <person name="Guruge J."/>
            <person name="Turnbaugh P.J."/>
            <person name="Mahowald M."/>
            <person name="Liep D."/>
            <person name="Gordon J."/>
        </authorList>
    </citation>
    <scope>NUCLEOTIDE SEQUENCE</scope>
    <source>
        <strain evidence="1">ATCC 8492</strain>
    </source>
</reference>
<evidence type="ECO:0008006" key="3">
    <source>
        <dbReference type="Google" id="ProtNLM"/>
    </source>
</evidence>
<accession>A0ABC9NBQ1</accession>
<name>A0ABC9NBQ1_BACUC</name>
<reference evidence="1" key="1">
    <citation type="submission" date="2007-06" db="EMBL/GenBank/DDBJ databases">
        <authorList>
            <person name="Fulton L."/>
            <person name="Clifton S."/>
            <person name="Fulton B."/>
            <person name="Xu J."/>
            <person name="Minx P."/>
            <person name="Pepin K.H."/>
            <person name="Johnson M."/>
            <person name="Thiruvilangam P."/>
            <person name="Bhonagiri V."/>
            <person name="Nash W.E."/>
            <person name="Mardis E.R."/>
            <person name="Wilson R.K."/>
        </authorList>
    </citation>
    <scope>NUCLEOTIDE SEQUENCE [LARGE SCALE GENOMIC DNA]</scope>
    <source>
        <strain evidence="1">ATCC 8492</strain>
    </source>
</reference>